<dbReference type="Gene3D" id="3.40.50.200">
    <property type="entry name" value="Peptidase S8/S53 domain"/>
    <property type="match status" value="1"/>
</dbReference>
<dbReference type="InterPro" id="IPR045051">
    <property type="entry name" value="SBT"/>
</dbReference>
<feature type="active site" description="Charge relay system" evidence="6 7">
    <location>
        <position position="85"/>
    </location>
</feature>
<comment type="similarity">
    <text evidence="1 7">Belongs to the peptidase S8 family.</text>
</comment>
<dbReference type="PROSITE" id="PS00138">
    <property type="entry name" value="SUBTILASE_SER"/>
    <property type="match status" value="1"/>
</dbReference>
<dbReference type="Gene3D" id="2.60.40.2310">
    <property type="match status" value="1"/>
</dbReference>
<dbReference type="GO" id="GO:0004252">
    <property type="term" value="F:serine-type endopeptidase activity"/>
    <property type="evidence" value="ECO:0007669"/>
    <property type="project" value="UniProtKB-UniRule"/>
</dbReference>
<feature type="domain" description="Peptidase S8/S53" evidence="8">
    <location>
        <begin position="77"/>
        <end position="345"/>
    </location>
</feature>
<dbReference type="InterPro" id="IPR015500">
    <property type="entry name" value="Peptidase_S8_subtilisin-rel"/>
</dbReference>
<evidence type="ECO:0000256" key="7">
    <source>
        <dbReference type="PROSITE-ProRule" id="PRU01240"/>
    </source>
</evidence>
<dbReference type="InterPro" id="IPR023828">
    <property type="entry name" value="Peptidase_S8_Ser-AS"/>
</dbReference>
<evidence type="ECO:0008006" key="12">
    <source>
        <dbReference type="Google" id="ProtNLM"/>
    </source>
</evidence>
<dbReference type="InterPro" id="IPR022398">
    <property type="entry name" value="Peptidase_S8_His-AS"/>
</dbReference>
<comment type="caution">
    <text evidence="10">The sequence shown here is derived from an EMBL/GenBank/DDBJ whole genome shotgun (WGS) entry which is preliminary data.</text>
</comment>
<evidence type="ECO:0000313" key="11">
    <source>
        <dbReference type="Proteomes" id="UP001229421"/>
    </source>
</evidence>
<evidence type="ECO:0000256" key="3">
    <source>
        <dbReference type="ARBA" id="ARBA00022729"/>
    </source>
</evidence>
<feature type="domain" description="Subtilisin-like protease fibronectin type-III" evidence="9">
    <location>
        <begin position="413"/>
        <end position="512"/>
    </location>
</feature>
<dbReference type="GO" id="GO:0006508">
    <property type="term" value="P:proteolysis"/>
    <property type="evidence" value="ECO:0007669"/>
    <property type="project" value="UniProtKB-KW"/>
</dbReference>
<organism evidence="10 11">
    <name type="scientific">Tagetes erecta</name>
    <name type="common">African marigold</name>
    <dbReference type="NCBI Taxonomy" id="13708"/>
    <lineage>
        <taxon>Eukaryota</taxon>
        <taxon>Viridiplantae</taxon>
        <taxon>Streptophyta</taxon>
        <taxon>Embryophyta</taxon>
        <taxon>Tracheophyta</taxon>
        <taxon>Spermatophyta</taxon>
        <taxon>Magnoliopsida</taxon>
        <taxon>eudicotyledons</taxon>
        <taxon>Gunneridae</taxon>
        <taxon>Pentapetalae</taxon>
        <taxon>asterids</taxon>
        <taxon>campanulids</taxon>
        <taxon>Asterales</taxon>
        <taxon>Asteraceae</taxon>
        <taxon>Asteroideae</taxon>
        <taxon>Heliantheae alliance</taxon>
        <taxon>Tageteae</taxon>
        <taxon>Tagetes</taxon>
    </lineage>
</organism>
<keyword evidence="11" id="KW-1185">Reference proteome</keyword>
<dbReference type="Proteomes" id="UP001229421">
    <property type="component" value="Unassembled WGS sequence"/>
</dbReference>
<dbReference type="InterPro" id="IPR000209">
    <property type="entry name" value="Peptidase_S8/S53_dom"/>
</dbReference>
<evidence type="ECO:0000256" key="2">
    <source>
        <dbReference type="ARBA" id="ARBA00022670"/>
    </source>
</evidence>
<gene>
    <name evidence="10" type="ORF">QVD17_21192</name>
</gene>
<dbReference type="InterPro" id="IPR034197">
    <property type="entry name" value="Peptidases_S8_3"/>
</dbReference>
<dbReference type="EMBL" id="JAUHHV010000005">
    <property type="protein sequence ID" value="KAK1425831.1"/>
    <property type="molecule type" value="Genomic_DNA"/>
</dbReference>
<evidence type="ECO:0000256" key="5">
    <source>
        <dbReference type="ARBA" id="ARBA00022825"/>
    </source>
</evidence>
<name>A0AAD8KRF6_TARER</name>
<proteinExistence type="inferred from homology"/>
<dbReference type="AlphaFoldDB" id="A0AAD8KRF6"/>
<keyword evidence="3" id="KW-0732">Signal</keyword>
<keyword evidence="2 7" id="KW-0645">Protease</keyword>
<sequence length="527" mass="57535">MPINNWKQQQKIHFHIVETIGSITDTDERILFDHSLSTGIAGIVSVFPCRKSQLQTTRSWDFIGLSTTTERRPTFESEIIVGVIDSGIWPESDSFSDEGFGPIPRKWKGECDGGKDFMCNKKIIGARSYSVENKELSARDTNGHGTHVASILAGNEVRDANFYGIANGIARGGVPSARLAIYKVCDPDCPDTNILSGFDHAIADGVDIISISINHDDPMELTFDPIAIGAFHALERGILTVNAAGNNGPSLFRMNSYAPWILHVGASDMDIRIVSKLLLGNNEIIMGNGVNSVSSFDPSDKNSVKFSIISGTSMACPHVAASAAFIKSFHPQWSPSAIKSALMTTGHQIHIPPFVIFIGDFDFTIAIAIIFPEGLVYETSAQEYLRLWCNISRTPGSVIPKNANCSKKLTPKDMNYPSMAIQVDMKRALAESFRRTVTNVGLANSSYVASIEGGHSKLLISVEPNTLKFTSLNQKMDFVVTIRGKGLKPRTLKRLSLVWTDGVHKVRSPIVVYSLGRTSNGETSPSR</sequence>
<keyword evidence="4 7" id="KW-0378">Hydrolase</keyword>
<feature type="active site" description="Charge relay system" evidence="6 7">
    <location>
        <position position="313"/>
    </location>
</feature>
<feature type="active site" description="Charge relay system" evidence="6 7">
    <location>
        <position position="144"/>
    </location>
</feature>
<accession>A0AAD8KRF6</accession>
<evidence type="ECO:0000256" key="1">
    <source>
        <dbReference type="ARBA" id="ARBA00011073"/>
    </source>
</evidence>
<dbReference type="PROSITE" id="PS51892">
    <property type="entry name" value="SUBTILASE"/>
    <property type="match status" value="1"/>
</dbReference>
<dbReference type="InterPro" id="IPR036852">
    <property type="entry name" value="Peptidase_S8/S53_dom_sf"/>
</dbReference>
<dbReference type="InterPro" id="IPR041469">
    <property type="entry name" value="Subtilisin-like_FN3"/>
</dbReference>
<evidence type="ECO:0000259" key="8">
    <source>
        <dbReference type="Pfam" id="PF00082"/>
    </source>
</evidence>
<dbReference type="PANTHER" id="PTHR10795">
    <property type="entry name" value="PROPROTEIN CONVERTASE SUBTILISIN/KEXIN"/>
    <property type="match status" value="1"/>
</dbReference>
<evidence type="ECO:0000259" key="9">
    <source>
        <dbReference type="Pfam" id="PF17766"/>
    </source>
</evidence>
<dbReference type="Pfam" id="PF17766">
    <property type="entry name" value="fn3_6"/>
    <property type="match status" value="1"/>
</dbReference>
<protein>
    <recommendedName>
        <fullName evidence="12">Cucumisin</fullName>
    </recommendedName>
</protein>
<dbReference type="Pfam" id="PF00082">
    <property type="entry name" value="Peptidase_S8"/>
    <property type="match status" value="1"/>
</dbReference>
<evidence type="ECO:0000313" key="10">
    <source>
        <dbReference type="EMBL" id="KAK1425831.1"/>
    </source>
</evidence>
<dbReference type="CDD" id="cd04852">
    <property type="entry name" value="Peptidases_S8_3"/>
    <property type="match status" value="1"/>
</dbReference>
<dbReference type="PRINTS" id="PR00723">
    <property type="entry name" value="SUBTILISIN"/>
</dbReference>
<dbReference type="PROSITE" id="PS00137">
    <property type="entry name" value="SUBTILASE_HIS"/>
    <property type="match status" value="1"/>
</dbReference>
<evidence type="ECO:0000256" key="6">
    <source>
        <dbReference type="PIRSR" id="PIRSR615500-1"/>
    </source>
</evidence>
<keyword evidence="5 7" id="KW-0720">Serine protease</keyword>
<reference evidence="10" key="1">
    <citation type="journal article" date="2023" name="bioRxiv">
        <title>Improved chromosome-level genome assembly for marigold (Tagetes erecta).</title>
        <authorList>
            <person name="Jiang F."/>
            <person name="Yuan L."/>
            <person name="Wang S."/>
            <person name="Wang H."/>
            <person name="Xu D."/>
            <person name="Wang A."/>
            <person name="Fan W."/>
        </authorList>
    </citation>
    <scope>NUCLEOTIDE SEQUENCE</scope>
    <source>
        <strain evidence="10">WSJ</strain>
        <tissue evidence="10">Leaf</tissue>
    </source>
</reference>
<dbReference type="SUPFAM" id="SSF52743">
    <property type="entry name" value="Subtilisin-like"/>
    <property type="match status" value="1"/>
</dbReference>
<evidence type="ECO:0000256" key="4">
    <source>
        <dbReference type="ARBA" id="ARBA00022801"/>
    </source>
</evidence>